<dbReference type="OrthoDB" id="8693905at2759"/>
<dbReference type="GO" id="GO:0004674">
    <property type="term" value="F:protein serine/threonine kinase activity"/>
    <property type="evidence" value="ECO:0007669"/>
    <property type="project" value="UniProtKB-KW"/>
</dbReference>
<dbReference type="AlphaFoldDB" id="A0A6J0JRZ2"/>
<dbReference type="SUPFAM" id="SSF56112">
    <property type="entry name" value="Protein kinase-like (PK-like)"/>
    <property type="match status" value="1"/>
</dbReference>
<dbReference type="CDD" id="cd06606">
    <property type="entry name" value="STKc_MAPKKK"/>
    <property type="match status" value="1"/>
</dbReference>
<dbReference type="PROSITE" id="PS50011">
    <property type="entry name" value="PROTEIN_KINASE_DOM"/>
    <property type="match status" value="1"/>
</dbReference>
<keyword evidence="6" id="KW-0723">Serine/threonine-protein kinase</keyword>
<evidence type="ECO:0000256" key="2">
    <source>
        <dbReference type="ARBA" id="ARBA00022741"/>
    </source>
</evidence>
<dbReference type="Gene3D" id="1.10.510.10">
    <property type="entry name" value="Transferase(Phosphotransferase) domain 1"/>
    <property type="match status" value="1"/>
</dbReference>
<sequence length="348" mass="38155">MDWVRGETIGYGTFSTVSLATPTNNLSGAFPQVMAVKSADSHGAASLANEKWVLDTLGNDCDEIVRCLGEDRTVENGGEMHNLFLEYASRGSLASHLKKLKGEGLPESTVRRHTGSVLRGLRHIHAKGFAHCDLKLGNILLFGDGAVKIADFGLAKRAGEVTASTGEGVQIRGTPLYMAPESVNDNEYGSEADVWALGCAVVEMFSGETAWSFKEGSHFMSLLIRIGVGDEVPMIPEGLSEHGKDFLSKCFVKDPKRRWTAEMLVNHPFVAVDLDHDDFEEEEEVVVQLKTDDLFGSPRCPFEFCDWVSASSDSRQYHPLGSTEERVATLATDLTPDWTVTNNWVVVR</sequence>
<evidence type="ECO:0000313" key="9">
    <source>
        <dbReference type="RefSeq" id="XP_018438467.1"/>
    </source>
</evidence>
<comment type="similarity">
    <text evidence="6">Belongs to the protein kinase superfamily.</text>
</comment>
<keyword evidence="1" id="KW-0808">Transferase</keyword>
<gene>
    <name evidence="9" type="primary">LOC108810892</name>
</gene>
<dbReference type="SMART" id="SM00220">
    <property type="entry name" value="S_TKc"/>
    <property type="match status" value="1"/>
</dbReference>
<dbReference type="Pfam" id="PF00069">
    <property type="entry name" value="Pkinase"/>
    <property type="match status" value="1"/>
</dbReference>
<dbReference type="Proteomes" id="UP000504610">
    <property type="component" value="Chromosome 6"/>
</dbReference>
<dbReference type="FunFam" id="1.10.510.10:FF:000882">
    <property type="entry name" value="Mitogen-activated protein kinase kinase kinase 17"/>
    <property type="match status" value="1"/>
</dbReference>
<evidence type="ECO:0000259" key="7">
    <source>
        <dbReference type="PROSITE" id="PS50011"/>
    </source>
</evidence>
<dbReference type="PROSITE" id="PS00108">
    <property type="entry name" value="PROTEIN_KINASE_ST"/>
    <property type="match status" value="1"/>
</dbReference>
<proteinExistence type="inferred from homology"/>
<feature type="domain" description="Protein kinase" evidence="7">
    <location>
        <begin position="3"/>
        <end position="270"/>
    </location>
</feature>
<dbReference type="RefSeq" id="XP_018438467.1">
    <property type="nucleotide sequence ID" value="XM_018582965.2"/>
</dbReference>
<keyword evidence="3 9" id="KW-0418">Kinase</keyword>
<dbReference type="InterPro" id="IPR008271">
    <property type="entry name" value="Ser/Thr_kinase_AS"/>
</dbReference>
<evidence type="ECO:0000256" key="3">
    <source>
        <dbReference type="ARBA" id="ARBA00022777"/>
    </source>
</evidence>
<evidence type="ECO:0000313" key="8">
    <source>
        <dbReference type="Proteomes" id="UP000504610"/>
    </source>
</evidence>
<dbReference type="GeneID" id="108810892"/>
<dbReference type="PANTHER" id="PTHR48011:SF18">
    <property type="entry name" value="MITOGEN-ACTIVATED PROTEIN KINASE KINASE KINASE 19-RELATED"/>
    <property type="match status" value="1"/>
</dbReference>
<keyword evidence="2 5" id="KW-0547">Nucleotide-binding</keyword>
<evidence type="ECO:0000256" key="1">
    <source>
        <dbReference type="ARBA" id="ARBA00022679"/>
    </source>
</evidence>
<reference evidence="9" key="2">
    <citation type="submission" date="2025-08" db="UniProtKB">
        <authorList>
            <consortium name="RefSeq"/>
        </authorList>
    </citation>
    <scope>IDENTIFICATION</scope>
    <source>
        <tissue evidence="9">Leaf</tissue>
    </source>
</reference>
<accession>A0A6J0JRZ2</accession>
<protein>
    <submittedName>
        <fullName evidence="9">Mitogen-activated protein kinase kinase kinase 20</fullName>
    </submittedName>
</protein>
<dbReference type="InterPro" id="IPR000719">
    <property type="entry name" value="Prot_kinase_dom"/>
</dbReference>
<reference evidence="8" key="1">
    <citation type="journal article" date="2019" name="Database">
        <title>The radish genome database (RadishGD): an integrated information resource for radish genomics.</title>
        <authorList>
            <person name="Yu H.J."/>
            <person name="Baek S."/>
            <person name="Lee Y.J."/>
            <person name="Cho A."/>
            <person name="Mun J.H."/>
        </authorList>
    </citation>
    <scope>NUCLEOTIDE SEQUENCE [LARGE SCALE GENOMIC DNA]</scope>
    <source>
        <strain evidence="8">cv. WK10039</strain>
    </source>
</reference>
<keyword evidence="8" id="KW-1185">Reference proteome</keyword>
<dbReference type="InterPro" id="IPR017441">
    <property type="entry name" value="Protein_kinase_ATP_BS"/>
</dbReference>
<feature type="binding site" evidence="5">
    <location>
        <position position="37"/>
    </location>
    <ligand>
        <name>ATP</name>
        <dbReference type="ChEBI" id="CHEBI:30616"/>
    </ligand>
</feature>
<dbReference type="InterPro" id="IPR011009">
    <property type="entry name" value="Kinase-like_dom_sf"/>
</dbReference>
<dbReference type="PROSITE" id="PS00107">
    <property type="entry name" value="PROTEIN_KINASE_ATP"/>
    <property type="match status" value="1"/>
</dbReference>
<dbReference type="GO" id="GO:0007165">
    <property type="term" value="P:signal transduction"/>
    <property type="evidence" value="ECO:0007669"/>
    <property type="project" value="TreeGrafter"/>
</dbReference>
<name>A0A6J0JRZ2_RAPSA</name>
<evidence type="ECO:0000256" key="6">
    <source>
        <dbReference type="RuleBase" id="RU000304"/>
    </source>
</evidence>
<dbReference type="KEGG" id="rsz:108810892"/>
<dbReference type="InterPro" id="IPR052751">
    <property type="entry name" value="Plant_MAPKKK"/>
</dbReference>
<dbReference type="PANTHER" id="PTHR48011">
    <property type="entry name" value="CCR4-NOT TRANSCRIPTIONAL COMPLEX SUBUNIT CAF120-RELATED"/>
    <property type="match status" value="1"/>
</dbReference>
<evidence type="ECO:0000256" key="5">
    <source>
        <dbReference type="PROSITE-ProRule" id="PRU10141"/>
    </source>
</evidence>
<organism evidence="8 9">
    <name type="scientific">Raphanus sativus</name>
    <name type="common">Radish</name>
    <name type="synonym">Raphanus raphanistrum var. sativus</name>
    <dbReference type="NCBI Taxonomy" id="3726"/>
    <lineage>
        <taxon>Eukaryota</taxon>
        <taxon>Viridiplantae</taxon>
        <taxon>Streptophyta</taxon>
        <taxon>Embryophyta</taxon>
        <taxon>Tracheophyta</taxon>
        <taxon>Spermatophyta</taxon>
        <taxon>Magnoliopsida</taxon>
        <taxon>eudicotyledons</taxon>
        <taxon>Gunneridae</taxon>
        <taxon>Pentapetalae</taxon>
        <taxon>rosids</taxon>
        <taxon>malvids</taxon>
        <taxon>Brassicales</taxon>
        <taxon>Brassicaceae</taxon>
        <taxon>Brassiceae</taxon>
        <taxon>Raphanus</taxon>
    </lineage>
</organism>
<keyword evidence="4 5" id="KW-0067">ATP-binding</keyword>
<dbReference type="GO" id="GO:0005524">
    <property type="term" value="F:ATP binding"/>
    <property type="evidence" value="ECO:0007669"/>
    <property type="project" value="UniProtKB-UniRule"/>
</dbReference>
<evidence type="ECO:0000256" key="4">
    <source>
        <dbReference type="ARBA" id="ARBA00022840"/>
    </source>
</evidence>